<dbReference type="GO" id="GO:0050482">
    <property type="term" value="P:arachidonate secretion"/>
    <property type="evidence" value="ECO:0007669"/>
    <property type="project" value="InterPro"/>
</dbReference>
<evidence type="ECO:0000256" key="1">
    <source>
        <dbReference type="SAM" id="MobiDB-lite"/>
    </source>
</evidence>
<sequence length="251" mass="27412">AALQFEVESLCLLLFKSAFTSKYFVTGVLSVHLDDSGSDCFIYEGEHHTTSRSMVCLQPLLLLLASDLCTWSMALHVTNMALFKKVFGVKTLSGEIAAVNKTASAAGDSYEDEDIDWQCGTDDFTRLISESTIDRDCPELKVAINDCCVVHDGCYDKQLGRKNCDDAFCNCLDNVTRSSAICYKEDGPAFCGLVRQFGELPYDAAAQAFTKKPETSVISSMTTPEKALPPRPTPKPSTSTTGKPKVKAKRS</sequence>
<reference evidence="3" key="1">
    <citation type="submission" date="2022-11" db="UniProtKB">
        <authorList>
            <consortium name="WormBaseParasite"/>
        </authorList>
    </citation>
    <scope>IDENTIFICATION</scope>
</reference>
<dbReference type="InterPro" id="IPR036444">
    <property type="entry name" value="PLipase_A2_dom_sf"/>
</dbReference>
<accession>A0A915CAB4</accession>
<name>A0A915CAB4_PARUN</name>
<dbReference type="GO" id="GO:0006644">
    <property type="term" value="P:phospholipid metabolic process"/>
    <property type="evidence" value="ECO:0007669"/>
    <property type="project" value="InterPro"/>
</dbReference>
<dbReference type="PANTHER" id="PTHR34228">
    <property type="entry name" value="PROTEIN CBG09474-RELATED"/>
    <property type="match status" value="1"/>
</dbReference>
<dbReference type="GO" id="GO:0004623">
    <property type="term" value="F:phospholipase A2 activity"/>
    <property type="evidence" value="ECO:0007669"/>
    <property type="project" value="InterPro"/>
</dbReference>
<evidence type="ECO:0000313" key="2">
    <source>
        <dbReference type="Proteomes" id="UP000887569"/>
    </source>
</evidence>
<dbReference type="PANTHER" id="PTHR34228:SF3">
    <property type="entry name" value="PHOSPHOLIPASE A2-LIKE PROTEIN Y52B11A.8"/>
    <property type="match status" value="1"/>
</dbReference>
<dbReference type="Proteomes" id="UP000887569">
    <property type="component" value="Unplaced"/>
</dbReference>
<dbReference type="SUPFAM" id="SSF48619">
    <property type="entry name" value="Phospholipase A2, PLA2"/>
    <property type="match status" value="1"/>
</dbReference>
<keyword evidence="2" id="KW-1185">Reference proteome</keyword>
<protein>
    <submittedName>
        <fullName evidence="3">Phospholipase A(2)</fullName>
    </submittedName>
</protein>
<feature type="region of interest" description="Disordered" evidence="1">
    <location>
        <begin position="213"/>
        <end position="251"/>
    </location>
</feature>
<organism evidence="2 3">
    <name type="scientific">Parascaris univalens</name>
    <name type="common">Nematode worm</name>
    <dbReference type="NCBI Taxonomy" id="6257"/>
    <lineage>
        <taxon>Eukaryota</taxon>
        <taxon>Metazoa</taxon>
        <taxon>Ecdysozoa</taxon>
        <taxon>Nematoda</taxon>
        <taxon>Chromadorea</taxon>
        <taxon>Rhabditida</taxon>
        <taxon>Spirurina</taxon>
        <taxon>Ascaridomorpha</taxon>
        <taxon>Ascaridoidea</taxon>
        <taxon>Ascarididae</taxon>
        <taxon>Parascaris</taxon>
    </lineage>
</organism>
<dbReference type="AlphaFoldDB" id="A0A915CAB4"/>
<evidence type="ECO:0000313" key="3">
    <source>
        <dbReference type="WBParaSite" id="PgR107_g018_t01"/>
    </source>
</evidence>
<dbReference type="WBParaSite" id="PgR107_g018_t01">
    <property type="protein sequence ID" value="PgR107_g018_t01"/>
    <property type="gene ID" value="PgR107_g018"/>
</dbReference>
<proteinExistence type="predicted"/>
<dbReference type="InterPro" id="IPR053322">
    <property type="entry name" value="PLA2-like"/>
</dbReference>